<keyword evidence="2" id="KW-1185">Reference proteome</keyword>
<dbReference type="PANTHER" id="PTHR18964">
    <property type="entry name" value="ROK (REPRESSOR, ORF, KINASE) FAMILY"/>
    <property type="match status" value="1"/>
</dbReference>
<dbReference type="Pfam" id="PF00480">
    <property type="entry name" value="ROK"/>
    <property type="match status" value="1"/>
</dbReference>
<accession>A0ABX0WHN8</accession>
<dbReference type="PROSITE" id="PS01125">
    <property type="entry name" value="ROK"/>
    <property type="match status" value="1"/>
</dbReference>
<proteinExistence type="predicted"/>
<dbReference type="Gene3D" id="3.30.420.40">
    <property type="match status" value="2"/>
</dbReference>
<gene>
    <name evidence="1" type="ORF">HCX48_03940</name>
</gene>
<dbReference type="EMBL" id="JAATWB010000002">
    <property type="protein sequence ID" value="NJA88373.1"/>
    <property type="molecule type" value="Genomic_DNA"/>
</dbReference>
<reference evidence="2" key="1">
    <citation type="submission" date="2020-03" db="EMBL/GenBank/DDBJ databases">
        <title>Whole-genome sequence of the purple nonsulfur bacterium Rhodocyclus tenuis DSM112.</title>
        <authorList>
            <person name="Kyndt J.A."/>
            <person name="Meyer T.E."/>
        </authorList>
    </citation>
    <scope>NUCLEOTIDE SEQUENCE [LARGE SCALE GENOMIC DNA]</scope>
    <source>
        <strain evidence="2">DSM 112</strain>
    </source>
</reference>
<protein>
    <submittedName>
        <fullName evidence="1">ROK family protein</fullName>
    </submittedName>
</protein>
<dbReference type="InterPro" id="IPR000600">
    <property type="entry name" value="ROK"/>
</dbReference>
<dbReference type="SUPFAM" id="SSF53067">
    <property type="entry name" value="Actin-like ATPase domain"/>
    <property type="match status" value="1"/>
</dbReference>
<dbReference type="Proteomes" id="UP000720344">
    <property type="component" value="Unassembled WGS sequence"/>
</dbReference>
<organism evidence="1 2">
    <name type="scientific">Rhodocyclus gracilis</name>
    <dbReference type="NCBI Taxonomy" id="2929842"/>
    <lineage>
        <taxon>Bacteria</taxon>
        <taxon>Pseudomonadati</taxon>
        <taxon>Pseudomonadota</taxon>
        <taxon>Betaproteobacteria</taxon>
        <taxon>Rhodocyclales</taxon>
        <taxon>Rhodocyclaceae</taxon>
        <taxon>Rhodocyclus</taxon>
    </lineage>
</organism>
<name>A0ABX0WHN8_9RHOO</name>
<comment type="caution">
    <text evidence="1">The sequence shown here is derived from an EMBL/GenBank/DDBJ whole genome shotgun (WGS) entry which is preliminary data.</text>
</comment>
<dbReference type="InterPro" id="IPR049874">
    <property type="entry name" value="ROK_cs"/>
</dbReference>
<sequence length="307" mass="31851">MRLGIDLGGTKIEVAAVDAAGRPVLRRRLPTPQGDYRATLDLVRQLVVEAEQSPCLPSGRPPLRVGVATPGAETDEGLLQNSNSVCLNGQPLRADLETMLQREIRLANDANCFALAEAISGAAQGAACVFGVILGTGVGGGIVVRGQVLDGANRIAGEWGHNPLADPSPLVPTRCYCGRQGCVESWLSGPALAADHFRHTGRHGSPEAIVAEALASSGEPTTAAAQATLTRYIDRLGRALATVVNILDPQVIVLGGGLSNIPALPERTFAAMLPHVFSAKVRTRLIRHALGDSAGVLGAAALWAPGE</sequence>
<dbReference type="PANTHER" id="PTHR18964:SF174">
    <property type="entry name" value="D-ALLOSE KINASE-RELATED"/>
    <property type="match status" value="1"/>
</dbReference>
<dbReference type="InterPro" id="IPR043129">
    <property type="entry name" value="ATPase_NBD"/>
</dbReference>
<evidence type="ECO:0000313" key="2">
    <source>
        <dbReference type="Proteomes" id="UP000720344"/>
    </source>
</evidence>
<evidence type="ECO:0000313" key="1">
    <source>
        <dbReference type="EMBL" id="NJA88373.1"/>
    </source>
</evidence>